<dbReference type="CDD" id="cd09917">
    <property type="entry name" value="F-box_SF"/>
    <property type="match status" value="1"/>
</dbReference>
<keyword evidence="2" id="KW-0472">Membrane</keyword>
<feature type="transmembrane region" description="Helical" evidence="2">
    <location>
        <begin position="81"/>
        <end position="98"/>
    </location>
</feature>
<feature type="compositionally biased region" description="Acidic residues" evidence="1">
    <location>
        <begin position="266"/>
        <end position="278"/>
    </location>
</feature>
<comment type="caution">
    <text evidence="4">The sequence shown here is derived from an EMBL/GenBank/DDBJ whole genome shotgun (WGS) entry which is preliminary data.</text>
</comment>
<keyword evidence="5" id="KW-1185">Reference proteome</keyword>
<protein>
    <recommendedName>
        <fullName evidence="3">F-box domain-containing protein</fullName>
    </recommendedName>
</protein>
<sequence length="454" mass="51228">MGNRQSKKSRLTSTTTRHNGKPSQPRDIPSHPLPLVEGKGGYHITIPSTSAEALGIPEILNIIFGNLAHHDLVRCRRVCRLWYRVVMLSLMTGYSPLWRDLEWLVPISEDLLFLQQQQQQQQQENQQEKQERSLLATSPSAVAPARRYRLNPGYRRRLFEQVCAAPPTRYVENPPGTVAKAVIFSQRNFRLELPPIAIGEWPALLATQPALRRVVLEFYVFSSVPYFRAAVATGCDFDSVDFDFIAGRYSGPPRDRDREHIKEYGGDGDGEEDGEEDGREERPVVAAAGAAREKKKKKKTMRGPDWRVELRIPGGLRLRHLYELTTQGPDLRMHIAWPSDTAAPAAPSLSGSSSSAKGGGEEKKEMRAGETGKRMEDDQLTIRRVRLAPWTWNFGVSDRSREERDREYDRTGTPALEAYDEFVVSVRRKGQEGVNLVEALGREAACDIFHKIAT</sequence>
<accession>A0AAN9UV50</accession>
<evidence type="ECO:0000256" key="1">
    <source>
        <dbReference type="SAM" id="MobiDB-lite"/>
    </source>
</evidence>
<keyword evidence="2" id="KW-1133">Transmembrane helix</keyword>
<evidence type="ECO:0000313" key="5">
    <source>
        <dbReference type="Proteomes" id="UP001320420"/>
    </source>
</evidence>
<evidence type="ECO:0000313" key="4">
    <source>
        <dbReference type="EMBL" id="KAK7752755.1"/>
    </source>
</evidence>
<feature type="compositionally biased region" description="Low complexity" evidence="1">
    <location>
        <begin position="342"/>
        <end position="356"/>
    </location>
</feature>
<dbReference type="SUPFAM" id="SSF81383">
    <property type="entry name" value="F-box domain"/>
    <property type="match status" value="1"/>
</dbReference>
<keyword evidence="2" id="KW-0812">Transmembrane</keyword>
<organism evidence="4 5">
    <name type="scientific">Diatrype stigma</name>
    <dbReference type="NCBI Taxonomy" id="117547"/>
    <lineage>
        <taxon>Eukaryota</taxon>
        <taxon>Fungi</taxon>
        <taxon>Dikarya</taxon>
        <taxon>Ascomycota</taxon>
        <taxon>Pezizomycotina</taxon>
        <taxon>Sordariomycetes</taxon>
        <taxon>Xylariomycetidae</taxon>
        <taxon>Xylariales</taxon>
        <taxon>Diatrypaceae</taxon>
        <taxon>Diatrype</taxon>
    </lineage>
</organism>
<dbReference type="EMBL" id="JAKJXP020000035">
    <property type="protein sequence ID" value="KAK7752755.1"/>
    <property type="molecule type" value="Genomic_DNA"/>
</dbReference>
<feature type="region of interest" description="Disordered" evidence="1">
    <location>
        <begin position="342"/>
        <end position="374"/>
    </location>
</feature>
<feature type="compositionally biased region" description="Basic and acidic residues" evidence="1">
    <location>
        <begin position="359"/>
        <end position="374"/>
    </location>
</feature>
<dbReference type="InterPro" id="IPR036047">
    <property type="entry name" value="F-box-like_dom_sf"/>
</dbReference>
<feature type="compositionally biased region" description="Basic residues" evidence="1">
    <location>
        <begin position="1"/>
        <end position="10"/>
    </location>
</feature>
<gene>
    <name evidence="4" type="ORF">SLS62_005307</name>
</gene>
<dbReference type="Proteomes" id="UP001320420">
    <property type="component" value="Unassembled WGS sequence"/>
</dbReference>
<dbReference type="AlphaFoldDB" id="A0AAN9UV50"/>
<reference evidence="4 5" key="1">
    <citation type="submission" date="2024-02" db="EMBL/GenBank/DDBJ databases">
        <title>De novo assembly and annotation of 12 fungi associated with fruit tree decline syndrome in Ontario, Canada.</title>
        <authorList>
            <person name="Sulman M."/>
            <person name="Ellouze W."/>
            <person name="Ilyukhin E."/>
        </authorList>
    </citation>
    <scope>NUCLEOTIDE SEQUENCE [LARGE SCALE GENOMIC DNA]</scope>
    <source>
        <strain evidence="4 5">M11/M66-122</strain>
    </source>
</reference>
<evidence type="ECO:0000256" key="2">
    <source>
        <dbReference type="SAM" id="Phobius"/>
    </source>
</evidence>
<name>A0AAN9UV50_9PEZI</name>
<evidence type="ECO:0000259" key="3">
    <source>
        <dbReference type="Pfam" id="PF12937"/>
    </source>
</evidence>
<dbReference type="InterPro" id="IPR001810">
    <property type="entry name" value="F-box_dom"/>
</dbReference>
<proteinExistence type="predicted"/>
<feature type="region of interest" description="Disordered" evidence="1">
    <location>
        <begin position="255"/>
        <end position="302"/>
    </location>
</feature>
<feature type="domain" description="F-box" evidence="3">
    <location>
        <begin position="57"/>
        <end position="86"/>
    </location>
</feature>
<dbReference type="Gene3D" id="1.20.1280.50">
    <property type="match status" value="1"/>
</dbReference>
<feature type="compositionally biased region" description="Basic and acidic residues" evidence="1">
    <location>
        <begin position="255"/>
        <end position="265"/>
    </location>
</feature>
<dbReference type="Pfam" id="PF12937">
    <property type="entry name" value="F-box-like"/>
    <property type="match status" value="1"/>
</dbReference>
<feature type="region of interest" description="Disordered" evidence="1">
    <location>
        <begin position="1"/>
        <end position="34"/>
    </location>
</feature>